<evidence type="ECO:0000313" key="4">
    <source>
        <dbReference type="WBParaSite" id="MCU_011237-RA"/>
    </source>
</evidence>
<accession>A0A0R3UQF6</accession>
<gene>
    <name evidence="2" type="ORF">MCOS_LOCUS10112</name>
</gene>
<organism evidence="4">
    <name type="scientific">Mesocestoides corti</name>
    <name type="common">Flatworm</name>
    <dbReference type="NCBI Taxonomy" id="53468"/>
    <lineage>
        <taxon>Eukaryota</taxon>
        <taxon>Metazoa</taxon>
        <taxon>Spiralia</taxon>
        <taxon>Lophotrochozoa</taxon>
        <taxon>Platyhelminthes</taxon>
        <taxon>Cestoda</taxon>
        <taxon>Eucestoda</taxon>
        <taxon>Cyclophyllidea</taxon>
        <taxon>Mesocestoididae</taxon>
        <taxon>Mesocestoides</taxon>
    </lineage>
</organism>
<dbReference type="Proteomes" id="UP000267029">
    <property type="component" value="Unassembled WGS sequence"/>
</dbReference>
<feature type="region of interest" description="Disordered" evidence="1">
    <location>
        <begin position="49"/>
        <end position="69"/>
    </location>
</feature>
<sequence length="127" mass="13568">MTATAAAAAATVAVATMTSSVKQFGPTLSLPSTASVSTFQPIVAFHHKRNNKTDEKNAEAATATSAAEHGTQHRLWTCFLMNPDLSWVLHCPCARSVHFPTAPNCVFFFFVVVVVVASPNFEELATS</sequence>
<keyword evidence="3" id="KW-1185">Reference proteome</keyword>
<feature type="compositionally biased region" description="Low complexity" evidence="1">
    <location>
        <begin position="59"/>
        <end position="68"/>
    </location>
</feature>
<evidence type="ECO:0000313" key="3">
    <source>
        <dbReference type="Proteomes" id="UP000267029"/>
    </source>
</evidence>
<protein>
    <submittedName>
        <fullName evidence="4">Secreted protein</fullName>
    </submittedName>
</protein>
<dbReference type="EMBL" id="UXSR01005998">
    <property type="protein sequence ID" value="VDD84109.1"/>
    <property type="molecule type" value="Genomic_DNA"/>
</dbReference>
<reference evidence="2 3" key="1">
    <citation type="submission" date="2018-10" db="EMBL/GenBank/DDBJ databases">
        <authorList>
            <consortium name="Pathogen Informatics"/>
        </authorList>
    </citation>
    <scope>NUCLEOTIDE SEQUENCE [LARGE SCALE GENOMIC DNA]</scope>
</reference>
<reference evidence="4" key="2">
    <citation type="submission" date="2019-11" db="UniProtKB">
        <authorList>
            <consortium name="WormBaseParasite"/>
        </authorList>
    </citation>
    <scope>IDENTIFICATION</scope>
</reference>
<dbReference type="AlphaFoldDB" id="A0A0R3UQF6"/>
<evidence type="ECO:0000256" key="1">
    <source>
        <dbReference type="SAM" id="MobiDB-lite"/>
    </source>
</evidence>
<proteinExistence type="predicted"/>
<name>A0A0R3UQF6_MESCO</name>
<evidence type="ECO:0000313" key="2">
    <source>
        <dbReference type="EMBL" id="VDD84109.1"/>
    </source>
</evidence>
<dbReference type="WBParaSite" id="MCU_011237-RA">
    <property type="protein sequence ID" value="MCU_011237-RA"/>
    <property type="gene ID" value="MCU_011237"/>
</dbReference>